<keyword evidence="1" id="KW-1133">Transmembrane helix</keyword>
<sequence length="31" mass="3460">MIQVFNSGLNTLIFFVLSASLVCVNYPLVTR</sequence>
<proteinExistence type="predicted"/>
<gene>
    <name evidence="2" type="ORF">TMSB3V08_LOCUS12800</name>
</gene>
<feature type="transmembrane region" description="Helical" evidence="1">
    <location>
        <begin position="12"/>
        <end position="29"/>
    </location>
</feature>
<evidence type="ECO:0000256" key="1">
    <source>
        <dbReference type="SAM" id="Phobius"/>
    </source>
</evidence>
<dbReference type="EMBL" id="OB812354">
    <property type="protein sequence ID" value="CAD7436154.1"/>
    <property type="molecule type" value="Genomic_DNA"/>
</dbReference>
<keyword evidence="1" id="KW-0812">Transmembrane</keyword>
<dbReference type="AlphaFoldDB" id="A0A7R9EMR9"/>
<evidence type="ECO:0000313" key="2">
    <source>
        <dbReference type="EMBL" id="CAD7436154.1"/>
    </source>
</evidence>
<organism evidence="2">
    <name type="scientific">Timema monikensis</name>
    <dbReference type="NCBI Taxonomy" id="170555"/>
    <lineage>
        <taxon>Eukaryota</taxon>
        <taxon>Metazoa</taxon>
        <taxon>Ecdysozoa</taxon>
        <taxon>Arthropoda</taxon>
        <taxon>Hexapoda</taxon>
        <taxon>Insecta</taxon>
        <taxon>Pterygota</taxon>
        <taxon>Neoptera</taxon>
        <taxon>Polyneoptera</taxon>
        <taxon>Phasmatodea</taxon>
        <taxon>Timematodea</taxon>
        <taxon>Timematoidea</taxon>
        <taxon>Timematidae</taxon>
        <taxon>Timema</taxon>
    </lineage>
</organism>
<protein>
    <submittedName>
        <fullName evidence="2">Uncharacterized protein</fullName>
    </submittedName>
</protein>
<reference evidence="2" key="1">
    <citation type="submission" date="2020-11" db="EMBL/GenBank/DDBJ databases">
        <authorList>
            <person name="Tran Van P."/>
        </authorList>
    </citation>
    <scope>NUCLEOTIDE SEQUENCE</scope>
</reference>
<name>A0A7R9EMR9_9NEOP</name>
<accession>A0A7R9EMR9</accession>
<keyword evidence="1" id="KW-0472">Membrane</keyword>